<evidence type="ECO:0000313" key="2">
    <source>
        <dbReference type="Proteomes" id="UP000242474"/>
    </source>
</evidence>
<evidence type="ECO:0000313" key="1">
    <source>
        <dbReference type="EMBL" id="PIA14635.1"/>
    </source>
</evidence>
<reference evidence="1 2" key="1">
    <citation type="journal article" date="2015" name="Genome Biol. Evol.">
        <title>Phylogenomic analyses indicate that early fungi evolved digesting cell walls of algal ancestors of land plants.</title>
        <authorList>
            <person name="Chang Y."/>
            <person name="Wang S."/>
            <person name="Sekimoto S."/>
            <person name="Aerts A.L."/>
            <person name="Choi C."/>
            <person name="Clum A."/>
            <person name="LaButti K.M."/>
            <person name="Lindquist E.A."/>
            <person name="Yee Ngan C."/>
            <person name="Ohm R.A."/>
            <person name="Salamov A.A."/>
            <person name="Grigoriev I.V."/>
            <person name="Spatafora J.W."/>
            <person name="Berbee M.L."/>
        </authorList>
    </citation>
    <scope>NUCLEOTIDE SEQUENCE [LARGE SCALE GENOMIC DNA]</scope>
    <source>
        <strain evidence="1 2">NRRL 1564</strain>
    </source>
</reference>
<accession>A0A2G5B6J7</accession>
<name>A0A2G5B6J7_COERN</name>
<gene>
    <name evidence="1" type="ORF">COEREDRAFT_88606</name>
</gene>
<dbReference type="EMBL" id="KZ303515">
    <property type="protein sequence ID" value="PIA14635.1"/>
    <property type="molecule type" value="Genomic_DNA"/>
</dbReference>
<sequence>MIDSPLVFPETELVIICLTAGDRGLSFFVRNYFGHFEEVFENGRTQGSLCYVAICPTHTFELPKESLPGSLSQLPTLNNKDTYTTMVLYGRLGKVKKLSLHGHPEPFISELCHLSASDSITYRRNNSLTLEEYKQVCVPIISDIDQLIGREQIEIIKECLRRVKGMFQEDLDEYIAEADCVGEENREIG</sequence>
<keyword evidence="2" id="KW-1185">Reference proteome</keyword>
<dbReference type="AlphaFoldDB" id="A0A2G5B6J7"/>
<organism evidence="1 2">
    <name type="scientific">Coemansia reversa (strain ATCC 12441 / NRRL 1564)</name>
    <dbReference type="NCBI Taxonomy" id="763665"/>
    <lineage>
        <taxon>Eukaryota</taxon>
        <taxon>Fungi</taxon>
        <taxon>Fungi incertae sedis</taxon>
        <taxon>Zoopagomycota</taxon>
        <taxon>Kickxellomycotina</taxon>
        <taxon>Kickxellomycetes</taxon>
        <taxon>Kickxellales</taxon>
        <taxon>Kickxellaceae</taxon>
        <taxon>Coemansia</taxon>
    </lineage>
</organism>
<protein>
    <submittedName>
        <fullName evidence="1">Uncharacterized protein</fullName>
    </submittedName>
</protein>
<dbReference type="Proteomes" id="UP000242474">
    <property type="component" value="Unassembled WGS sequence"/>
</dbReference>
<proteinExistence type="predicted"/>